<accession>A0A023BTT1</accession>
<sequence length="373" mass="43272">MGKDKLYFLTFISIALIFLVMASLGINYSIKICVNLLVDLQLESSKREVKEIARLSYLQIKNGESEVDIIDHIQEALYETEPGTTFIVAINKNDEILSHPKPELIHKKIIASRRLKHSISQSSSINEIYDILMDYEKKFDGVYQPNNSEILYEIPIKQTNISIVSVVNLNKLLIHITKLKRRLYTIFILMGILIIIISFFAVRFIGSFYEKELEVKNSDLEKDIINLTKLNLGVFNYQQRVFDEERKNEASFLKTSPDLKQANKKRLLTFKRNELIPTNTKDITYINTENSITYVVNTDGKRSTSNLSLDEIYNDLDNTLFFRANRQFIVRITAIKKIIKYGNSQLKILIHFSEIEILISKNKAAEFKKWLNA</sequence>
<dbReference type="STRING" id="1317122.ATO12_15735"/>
<evidence type="ECO:0000313" key="3">
    <source>
        <dbReference type="EMBL" id="EZH73390.1"/>
    </source>
</evidence>
<dbReference type="SMART" id="SM00850">
    <property type="entry name" value="LytTR"/>
    <property type="match status" value="1"/>
</dbReference>
<dbReference type="RefSeq" id="WP_034242094.1">
    <property type="nucleotide sequence ID" value="NZ_AQRA01000005.1"/>
</dbReference>
<evidence type="ECO:0000259" key="2">
    <source>
        <dbReference type="PROSITE" id="PS50930"/>
    </source>
</evidence>
<name>A0A023BTT1_9FLAO</name>
<evidence type="ECO:0000313" key="4">
    <source>
        <dbReference type="Proteomes" id="UP000023541"/>
    </source>
</evidence>
<dbReference type="EMBL" id="AQRA01000005">
    <property type="protein sequence ID" value="EZH73390.1"/>
    <property type="molecule type" value="Genomic_DNA"/>
</dbReference>
<keyword evidence="4" id="KW-1185">Reference proteome</keyword>
<dbReference type="GO" id="GO:0003677">
    <property type="term" value="F:DNA binding"/>
    <property type="evidence" value="ECO:0007669"/>
    <property type="project" value="InterPro"/>
</dbReference>
<keyword evidence="1" id="KW-0472">Membrane</keyword>
<keyword evidence="1" id="KW-1133">Transmembrane helix</keyword>
<dbReference type="PROSITE" id="PS50930">
    <property type="entry name" value="HTH_LYTTR"/>
    <property type="match status" value="1"/>
</dbReference>
<gene>
    <name evidence="3" type="ORF">ATO12_15735</name>
</gene>
<feature type="transmembrane region" description="Helical" evidence="1">
    <location>
        <begin position="183"/>
        <end position="206"/>
    </location>
</feature>
<dbReference type="InterPro" id="IPR007492">
    <property type="entry name" value="LytTR_DNA-bd_dom"/>
</dbReference>
<dbReference type="Proteomes" id="UP000023541">
    <property type="component" value="Unassembled WGS sequence"/>
</dbReference>
<dbReference type="GO" id="GO:0000156">
    <property type="term" value="F:phosphorelay response regulator activity"/>
    <property type="evidence" value="ECO:0007669"/>
    <property type="project" value="InterPro"/>
</dbReference>
<dbReference type="eggNOG" id="COG3279">
    <property type="taxonomic scope" value="Bacteria"/>
</dbReference>
<evidence type="ECO:0000256" key="1">
    <source>
        <dbReference type="SAM" id="Phobius"/>
    </source>
</evidence>
<dbReference type="OrthoDB" id="735914at2"/>
<keyword evidence="1" id="KW-0812">Transmembrane</keyword>
<proteinExistence type="predicted"/>
<organism evidence="3 4">
    <name type="scientific">Aquimarina atlantica</name>
    <dbReference type="NCBI Taxonomy" id="1317122"/>
    <lineage>
        <taxon>Bacteria</taxon>
        <taxon>Pseudomonadati</taxon>
        <taxon>Bacteroidota</taxon>
        <taxon>Flavobacteriia</taxon>
        <taxon>Flavobacteriales</taxon>
        <taxon>Flavobacteriaceae</taxon>
        <taxon>Aquimarina</taxon>
    </lineage>
</organism>
<dbReference type="PANTHER" id="PTHR37299">
    <property type="entry name" value="TRANSCRIPTIONAL REGULATOR-RELATED"/>
    <property type="match status" value="1"/>
</dbReference>
<dbReference type="Gene3D" id="2.40.50.1020">
    <property type="entry name" value="LytTr DNA-binding domain"/>
    <property type="match status" value="1"/>
</dbReference>
<feature type="transmembrane region" description="Helical" evidence="1">
    <location>
        <begin position="6"/>
        <end position="26"/>
    </location>
</feature>
<dbReference type="Gene3D" id="3.30.450.20">
    <property type="entry name" value="PAS domain"/>
    <property type="match status" value="1"/>
</dbReference>
<reference evidence="3 4" key="1">
    <citation type="submission" date="2014-04" db="EMBL/GenBank/DDBJ databases">
        <title>Aquimarina sp. 22II-S11-z7 Genome Sequencing.</title>
        <authorList>
            <person name="Lai Q."/>
        </authorList>
    </citation>
    <scope>NUCLEOTIDE SEQUENCE [LARGE SCALE GENOMIC DNA]</scope>
    <source>
        <strain evidence="3 4">22II-S11-z7</strain>
    </source>
</reference>
<feature type="domain" description="HTH LytTR-type" evidence="2">
    <location>
        <begin position="268"/>
        <end position="373"/>
    </location>
</feature>
<comment type="caution">
    <text evidence="3">The sequence shown here is derived from an EMBL/GenBank/DDBJ whole genome shotgun (WGS) entry which is preliminary data.</text>
</comment>
<dbReference type="AlphaFoldDB" id="A0A023BTT1"/>
<protein>
    <submittedName>
        <fullName evidence="3">Transcriptional regulator</fullName>
    </submittedName>
</protein>
<dbReference type="PANTHER" id="PTHR37299:SF1">
    <property type="entry name" value="STAGE 0 SPORULATION PROTEIN A HOMOLOG"/>
    <property type="match status" value="1"/>
</dbReference>
<dbReference type="InterPro" id="IPR046947">
    <property type="entry name" value="LytR-like"/>
</dbReference>
<dbReference type="Pfam" id="PF04397">
    <property type="entry name" value="LytTR"/>
    <property type="match status" value="1"/>
</dbReference>